<evidence type="ECO:0000256" key="4">
    <source>
        <dbReference type="SAM" id="MobiDB-lite"/>
    </source>
</evidence>
<feature type="domain" description="Spaetzle" evidence="6">
    <location>
        <begin position="412"/>
        <end position="508"/>
    </location>
</feature>
<organism evidence="7 8">
    <name type="scientific">Daphnia magna</name>
    <dbReference type="NCBI Taxonomy" id="35525"/>
    <lineage>
        <taxon>Eukaryota</taxon>
        <taxon>Metazoa</taxon>
        <taxon>Ecdysozoa</taxon>
        <taxon>Arthropoda</taxon>
        <taxon>Crustacea</taxon>
        <taxon>Branchiopoda</taxon>
        <taxon>Diplostraca</taxon>
        <taxon>Cladocera</taxon>
        <taxon>Anomopoda</taxon>
        <taxon>Daphniidae</taxon>
        <taxon>Daphnia</taxon>
    </lineage>
</organism>
<dbReference type="Gene3D" id="2.10.90.10">
    <property type="entry name" value="Cystine-knot cytokines"/>
    <property type="match status" value="1"/>
</dbReference>
<feature type="compositionally biased region" description="Pro residues" evidence="4">
    <location>
        <begin position="65"/>
        <end position="74"/>
    </location>
</feature>
<evidence type="ECO:0000256" key="5">
    <source>
        <dbReference type="SAM" id="SignalP"/>
    </source>
</evidence>
<keyword evidence="1 5" id="KW-0732">Signal</keyword>
<keyword evidence="3" id="KW-0325">Glycoprotein</keyword>
<keyword evidence="2" id="KW-1015">Disulfide bond</keyword>
<reference evidence="7 8" key="1">
    <citation type="journal article" date="2023" name="Nucleic Acids Res.">
        <title>The hologenome of Daphnia magna reveals possible DNA methylation and microbiome-mediated evolution of the host genome.</title>
        <authorList>
            <person name="Chaturvedi A."/>
            <person name="Li X."/>
            <person name="Dhandapani V."/>
            <person name="Marshall H."/>
            <person name="Kissane S."/>
            <person name="Cuenca-Cambronero M."/>
            <person name="Asole G."/>
            <person name="Calvet F."/>
            <person name="Ruiz-Romero M."/>
            <person name="Marangio P."/>
            <person name="Guigo R."/>
            <person name="Rago D."/>
            <person name="Mirbahai L."/>
            <person name="Eastwood N."/>
            <person name="Colbourne J.K."/>
            <person name="Zhou J."/>
            <person name="Mallon E."/>
            <person name="Orsini L."/>
        </authorList>
    </citation>
    <scope>NUCLEOTIDE SEQUENCE [LARGE SCALE GENOMIC DNA]</scope>
    <source>
        <strain evidence="7">LRV0_1</strain>
    </source>
</reference>
<accession>A0ABR0A730</accession>
<dbReference type="PANTHER" id="PTHR23199">
    <property type="entry name" value="NEUROTROPHIN 1-RELATED"/>
    <property type="match status" value="1"/>
</dbReference>
<dbReference type="SUPFAM" id="SSF57501">
    <property type="entry name" value="Cystine-knot cytokines"/>
    <property type="match status" value="1"/>
</dbReference>
<dbReference type="EMBL" id="JAOYFB010000036">
    <property type="protein sequence ID" value="KAK4020828.1"/>
    <property type="molecule type" value="Genomic_DNA"/>
</dbReference>
<dbReference type="Proteomes" id="UP001234178">
    <property type="component" value="Unassembled WGS sequence"/>
</dbReference>
<evidence type="ECO:0000259" key="6">
    <source>
        <dbReference type="Pfam" id="PF16077"/>
    </source>
</evidence>
<sequence length="531" mass="58428">MHAKSNFTIASVLLFYVALGLILLDGSQCQEQTGGGLRFPNLFGGLNNPFSLSNLFRQQRQPQNQVPPPPPPSPAFSSNPQFSLVGGGQLSPVGAGPNHFLQVPPPVFQQPPPGQPFNAFVPNAQGAPLQQQFAQPQPIGTPFVQQQHAGQFAGPPQQPHQISQPSDQIFQALPAQQQPQLTPVASGFTPSIVFQPPQPFNSNNNLVPNILPIGNIPLQPHPTQIQQPFQQQQQPPPQKQQQPPQQQQQQAPKASQQPIIIPSLPGPPPAQQIAASQPTPPVLLPAQFALSSNTLQHQHHQQRHFLRQGKTISTIHRDSAASASSHSENVIDCGAGNDLGFCATSDKYPRSVVDDTMHRCHDQVNLMYAEVPEDYEALGDSHQPAGVGPGQEGNSTGKNLLPWSWSAYRKESACESELRFIQPHVAQDRLGRWRIIIQTPEFPQRVAIDVCRRVDDVCKVFTDCGRKSRCVQRYSYQPLISLDQDKRQAGQCPSMAIFRFPTSCVCHVEVDKRSQTPSKSNRRNSVANRRP</sequence>
<dbReference type="Pfam" id="PF16077">
    <property type="entry name" value="Spaetzle"/>
    <property type="match status" value="1"/>
</dbReference>
<feature type="compositionally biased region" description="Low complexity" evidence="4">
    <location>
        <begin position="221"/>
        <end position="263"/>
    </location>
</feature>
<feature type="region of interest" description="Disordered" evidence="4">
    <location>
        <begin position="59"/>
        <end position="120"/>
    </location>
</feature>
<evidence type="ECO:0000256" key="3">
    <source>
        <dbReference type="ARBA" id="ARBA00023180"/>
    </source>
</evidence>
<keyword evidence="8" id="KW-1185">Reference proteome</keyword>
<evidence type="ECO:0000256" key="2">
    <source>
        <dbReference type="ARBA" id="ARBA00023157"/>
    </source>
</evidence>
<feature type="compositionally biased region" description="Pro residues" evidence="4">
    <location>
        <begin position="103"/>
        <end position="115"/>
    </location>
</feature>
<protein>
    <recommendedName>
        <fullName evidence="6">Spaetzle domain-containing protein</fullName>
    </recommendedName>
</protein>
<dbReference type="InterPro" id="IPR052444">
    <property type="entry name" value="Spz/Toll_ligand-like"/>
</dbReference>
<proteinExistence type="predicted"/>
<comment type="caution">
    <text evidence="7">The sequence shown here is derived from an EMBL/GenBank/DDBJ whole genome shotgun (WGS) entry which is preliminary data.</text>
</comment>
<gene>
    <name evidence="7" type="ORF">OUZ56_002773</name>
</gene>
<name>A0ABR0A730_9CRUS</name>
<feature type="region of interest" description="Disordered" evidence="4">
    <location>
        <begin position="212"/>
        <end position="276"/>
    </location>
</feature>
<dbReference type="InterPro" id="IPR029034">
    <property type="entry name" value="Cystine-knot_cytokine"/>
</dbReference>
<evidence type="ECO:0000256" key="1">
    <source>
        <dbReference type="ARBA" id="ARBA00022729"/>
    </source>
</evidence>
<feature type="chain" id="PRO_5046303829" description="Spaetzle domain-containing protein" evidence="5">
    <location>
        <begin position="30"/>
        <end position="531"/>
    </location>
</feature>
<feature type="signal peptide" evidence="5">
    <location>
        <begin position="1"/>
        <end position="29"/>
    </location>
</feature>
<dbReference type="PANTHER" id="PTHR23199:SF12">
    <property type="entry name" value="NEUROTROPHIN 1-RELATED"/>
    <property type="match status" value="1"/>
</dbReference>
<dbReference type="InterPro" id="IPR032104">
    <property type="entry name" value="Spaetzle"/>
</dbReference>
<evidence type="ECO:0000313" key="8">
    <source>
        <dbReference type="Proteomes" id="UP001234178"/>
    </source>
</evidence>
<evidence type="ECO:0000313" key="7">
    <source>
        <dbReference type="EMBL" id="KAK4020828.1"/>
    </source>
</evidence>